<dbReference type="EMBL" id="KZ819338">
    <property type="protein sequence ID" value="PWN18035.1"/>
    <property type="molecule type" value="Genomic_DNA"/>
</dbReference>
<feature type="coiled-coil region" evidence="1">
    <location>
        <begin position="620"/>
        <end position="953"/>
    </location>
</feature>
<feature type="compositionally biased region" description="Low complexity" evidence="2">
    <location>
        <begin position="1"/>
        <end position="12"/>
    </location>
</feature>
<feature type="domain" description="CAP-Gly" evidence="3">
    <location>
        <begin position="229"/>
        <end position="266"/>
    </location>
</feature>
<evidence type="ECO:0000256" key="2">
    <source>
        <dbReference type="SAM" id="MobiDB-lite"/>
    </source>
</evidence>
<keyword evidence="1" id="KW-0175">Coiled coil</keyword>
<feature type="compositionally biased region" description="Polar residues" evidence="2">
    <location>
        <begin position="532"/>
        <end position="547"/>
    </location>
</feature>
<feature type="compositionally biased region" description="Basic and acidic residues" evidence="2">
    <location>
        <begin position="1069"/>
        <end position="1088"/>
    </location>
</feature>
<dbReference type="AlphaFoldDB" id="A0A316U505"/>
<evidence type="ECO:0000259" key="3">
    <source>
        <dbReference type="PROSITE" id="PS50245"/>
    </source>
</evidence>
<sequence length="1206" mass="129978">MTTPAASASASSHTPRRSLARPGAGMHTPTPGALRKPTSSPVPPNHSDASNDTRTSATPTSARSTLPRPSLGARKSISNLRASLGPPSSSAQTTRSATPDGLNLRASLPGPSTPSSSRTSMSLSKTPLASSQLSSSLSSSHRVHTPTPAARSGRTSSRFEPPAAPGAAPPVPSLDARYMRQIKDTSAKEGLKLTLDDLGALMQIREGKEDGYRGILRFLGEIQGKGTVVFAGLELVEEWQGLGKNDGTVGSMQYFATSSNNGIFLLPSRLRRVNSQAPTDAVARPQSALSGRSSRASESRPSDSDVFDRPASITPARRRSSVAPSTSSRPASVASIRPSSRLSLAPRPDSSLGSSTPAKTPMRTAPRKSMFEELREDSEAQRRAQASAENIAAAQGRITAGSRAAELMKMTARDIAAKKEAAALARQGHGTPIRPANAHSPLKDALTDRRRAGRASLGSSHSEGPLKTASTGAGGDSSAIFRPRPATPVRMDKASSEAGRGMLPPVPPLPRGSATAGAHLRSESRLSAQEEAASTRSQDRAASSMSQRGDLADISDDIQLHNIKRARSLALLEQMDLDATPRRSNVELRATTMGRSPSISAASDRSVDGIAEGVVPLSLYEAVNADLLKKDAELSALRKERNLYIADLDKERRRLKEDAAIQIRSLEEEQELERNDEKRRRAESEGKVKQALAEVEALKRQNKQSIEEAARKDSDAMAKVQELEARVVESESLVKDLKLALAAPDRASDGQSAVLAAKDAEIEQLKGRLTRLESQMESERGELVREIEELKEAGQETIALYELRVEEAHEEGRQQLDDAEDRLRQLQTRAQEAIAAAEAQRDEALSQLSATGATPTAAIIDNESLQAQLDHARDQLLAIEDQLQEARSALRAETDLARKRKDKYLEAESKLKTEIKKLKSELGIAETQAREAKDKVEELHHALEQRSTAQEAERFELEALRAEASQDANGHGRETNGDSKHLALAPAAEVMRFTLLLEKERSALQEALDKLETFEQQASTQPVAADTELAPNSRADSDKASSVGTSTASARVGNDLSTRVAELETALQEAKEHTHDLESRLQRTEVEKKEAAAHSVREVAELEALIEAGMWQREELEAKIADLEKKLQRAKEKIAAARTTAEAEAIGVRKPEERAASTNAEMANKASVAESPARTNDSEAETEEVCDDCGSRDHTLDNCPLLDQIF</sequence>
<accession>A0A316U505</accession>
<dbReference type="InterPro" id="IPR036859">
    <property type="entry name" value="CAP-Gly_dom_sf"/>
</dbReference>
<gene>
    <name evidence="4" type="ORF">BCV69DRAFT_285330</name>
</gene>
<feature type="compositionally biased region" description="Polar residues" evidence="2">
    <location>
        <begin position="1040"/>
        <end position="1049"/>
    </location>
</feature>
<feature type="region of interest" description="Disordered" evidence="2">
    <location>
        <begin position="276"/>
        <end position="367"/>
    </location>
</feature>
<feature type="compositionally biased region" description="Pro residues" evidence="2">
    <location>
        <begin position="162"/>
        <end position="172"/>
    </location>
</feature>
<name>A0A316U505_9BASI</name>
<dbReference type="PROSITE" id="PS50245">
    <property type="entry name" value="CAP_GLY_2"/>
    <property type="match status" value="1"/>
</dbReference>
<feature type="compositionally biased region" description="Low complexity" evidence="2">
    <location>
        <begin position="53"/>
        <end position="65"/>
    </location>
</feature>
<reference evidence="4 5" key="1">
    <citation type="journal article" date="2018" name="Mol. Biol. Evol.">
        <title>Broad Genomic Sampling Reveals a Smut Pathogenic Ancestry of the Fungal Clade Ustilaginomycotina.</title>
        <authorList>
            <person name="Kijpornyongpan T."/>
            <person name="Mondo S.J."/>
            <person name="Barry K."/>
            <person name="Sandor L."/>
            <person name="Lee J."/>
            <person name="Lipzen A."/>
            <person name="Pangilinan J."/>
            <person name="LaButti K."/>
            <person name="Hainaut M."/>
            <person name="Henrissat B."/>
            <person name="Grigoriev I.V."/>
            <person name="Spatafora J.W."/>
            <person name="Aime M.C."/>
        </authorList>
    </citation>
    <scope>NUCLEOTIDE SEQUENCE [LARGE SCALE GENOMIC DNA]</scope>
    <source>
        <strain evidence="4 5">MCA 4718</strain>
    </source>
</reference>
<dbReference type="STRING" id="1684307.A0A316U505"/>
<dbReference type="SMART" id="SM01052">
    <property type="entry name" value="CAP_GLY"/>
    <property type="match status" value="1"/>
</dbReference>
<organism evidence="4 5">
    <name type="scientific">Pseudomicrostroma glucosiphilum</name>
    <dbReference type="NCBI Taxonomy" id="1684307"/>
    <lineage>
        <taxon>Eukaryota</taxon>
        <taxon>Fungi</taxon>
        <taxon>Dikarya</taxon>
        <taxon>Basidiomycota</taxon>
        <taxon>Ustilaginomycotina</taxon>
        <taxon>Exobasidiomycetes</taxon>
        <taxon>Microstromatales</taxon>
        <taxon>Microstromatales incertae sedis</taxon>
        <taxon>Pseudomicrostroma</taxon>
    </lineage>
</organism>
<dbReference type="SUPFAM" id="SSF74924">
    <property type="entry name" value="Cap-Gly domain"/>
    <property type="match status" value="1"/>
</dbReference>
<dbReference type="PANTHER" id="PTHR23159:SF60">
    <property type="entry name" value="SPINDLE ASSEMBLY ABNORMAL PROTEIN 4"/>
    <property type="match status" value="1"/>
</dbReference>
<evidence type="ECO:0000256" key="1">
    <source>
        <dbReference type="SAM" id="Coils"/>
    </source>
</evidence>
<feature type="compositionally biased region" description="Low complexity" evidence="2">
    <location>
        <begin position="107"/>
        <end position="140"/>
    </location>
</feature>
<proteinExistence type="predicted"/>
<feature type="region of interest" description="Disordered" evidence="2">
    <location>
        <begin position="1137"/>
        <end position="1190"/>
    </location>
</feature>
<keyword evidence="5" id="KW-1185">Reference proteome</keyword>
<feature type="compositionally biased region" description="Acidic residues" evidence="2">
    <location>
        <begin position="1178"/>
        <end position="1187"/>
    </location>
</feature>
<feature type="compositionally biased region" description="Low complexity" evidence="2">
    <location>
        <begin position="1137"/>
        <end position="1146"/>
    </location>
</feature>
<dbReference type="Pfam" id="PF01302">
    <property type="entry name" value="CAP_GLY"/>
    <property type="match status" value="1"/>
</dbReference>
<evidence type="ECO:0000313" key="5">
    <source>
        <dbReference type="Proteomes" id="UP000245942"/>
    </source>
</evidence>
<feature type="compositionally biased region" description="Basic and acidic residues" evidence="2">
    <location>
        <begin position="295"/>
        <end position="308"/>
    </location>
</feature>
<dbReference type="PANTHER" id="PTHR23159">
    <property type="entry name" value="CENTROSOMAL PROTEIN 2"/>
    <property type="match status" value="1"/>
</dbReference>
<feature type="compositionally biased region" description="Polar residues" evidence="2">
    <location>
        <begin position="76"/>
        <end position="97"/>
    </location>
</feature>
<dbReference type="GeneID" id="37015088"/>
<dbReference type="OrthoDB" id="2130750at2759"/>
<dbReference type="RefSeq" id="XP_025345195.1">
    <property type="nucleotide sequence ID" value="XM_025493354.1"/>
</dbReference>
<protein>
    <recommendedName>
        <fullName evidence="3">CAP-Gly domain-containing protein</fullName>
    </recommendedName>
</protein>
<dbReference type="Gene3D" id="2.30.30.190">
    <property type="entry name" value="CAP Gly-rich-like domain"/>
    <property type="match status" value="1"/>
</dbReference>
<feature type="region of interest" description="Disordered" evidence="2">
    <location>
        <begin position="1"/>
        <end position="174"/>
    </location>
</feature>
<feature type="region of interest" description="Disordered" evidence="2">
    <location>
        <begin position="422"/>
        <end position="550"/>
    </location>
</feature>
<feature type="compositionally biased region" description="Basic and acidic residues" evidence="2">
    <location>
        <begin position="441"/>
        <end position="450"/>
    </location>
</feature>
<dbReference type="Proteomes" id="UP000245942">
    <property type="component" value="Unassembled WGS sequence"/>
</dbReference>
<feature type="region of interest" description="Disordered" evidence="2">
    <location>
        <begin position="1015"/>
        <end position="1050"/>
    </location>
</feature>
<dbReference type="InterPro" id="IPR000938">
    <property type="entry name" value="CAP-Gly_domain"/>
</dbReference>
<evidence type="ECO:0000313" key="4">
    <source>
        <dbReference type="EMBL" id="PWN18035.1"/>
    </source>
</evidence>
<feature type="region of interest" description="Disordered" evidence="2">
    <location>
        <begin position="1068"/>
        <end position="1088"/>
    </location>
</feature>